<feature type="domain" description="XdhC- CoxI" evidence="1">
    <location>
        <begin position="227"/>
        <end position="288"/>
    </location>
</feature>
<dbReference type="Proteomes" id="UP000661649">
    <property type="component" value="Unassembled WGS sequence"/>
</dbReference>
<accession>A0ABR7P7C3</accession>
<keyword evidence="4" id="KW-1185">Reference proteome</keyword>
<evidence type="ECO:0000313" key="3">
    <source>
        <dbReference type="EMBL" id="MBC8627311.1"/>
    </source>
</evidence>
<dbReference type="PANTHER" id="PTHR30388:SF6">
    <property type="entry name" value="XANTHINE DEHYDROGENASE SUBUNIT A-RELATED"/>
    <property type="match status" value="1"/>
</dbReference>
<organism evidence="3 4">
    <name type="scientific">Blautia stercoris</name>
    <dbReference type="NCBI Taxonomy" id="871664"/>
    <lineage>
        <taxon>Bacteria</taxon>
        <taxon>Bacillati</taxon>
        <taxon>Bacillota</taxon>
        <taxon>Clostridia</taxon>
        <taxon>Lachnospirales</taxon>
        <taxon>Lachnospiraceae</taxon>
        <taxon>Blautia</taxon>
    </lineage>
</organism>
<dbReference type="InterPro" id="IPR003777">
    <property type="entry name" value="XdhC_CoxI"/>
</dbReference>
<evidence type="ECO:0000259" key="2">
    <source>
        <dbReference type="Pfam" id="PF13478"/>
    </source>
</evidence>
<dbReference type="Pfam" id="PF02625">
    <property type="entry name" value="XdhC_CoxI"/>
    <property type="match status" value="1"/>
</dbReference>
<comment type="caution">
    <text evidence="3">The sequence shown here is derived from an EMBL/GenBank/DDBJ whole genome shotgun (WGS) entry which is preliminary data.</text>
</comment>
<dbReference type="InterPro" id="IPR052698">
    <property type="entry name" value="MoCofactor_Util/Proc"/>
</dbReference>
<dbReference type="Gene3D" id="3.40.50.720">
    <property type="entry name" value="NAD(P)-binding Rossmann-like Domain"/>
    <property type="match status" value="1"/>
</dbReference>
<dbReference type="RefSeq" id="WP_187558105.1">
    <property type="nucleotide sequence ID" value="NZ_JACRTP010000001.1"/>
</dbReference>
<dbReference type="InterPro" id="IPR027051">
    <property type="entry name" value="XdhC_Rossmann_dom"/>
</dbReference>
<reference evidence="3 4" key="1">
    <citation type="submission" date="2020-08" db="EMBL/GenBank/DDBJ databases">
        <title>Genome public.</title>
        <authorList>
            <person name="Liu C."/>
            <person name="Sun Q."/>
        </authorList>
    </citation>
    <scope>NUCLEOTIDE SEQUENCE [LARGE SCALE GENOMIC DNA]</scope>
    <source>
        <strain evidence="3 4">3_YM_SP_D4_24.mj</strain>
    </source>
</reference>
<name>A0ABR7P7C3_9FIRM</name>
<evidence type="ECO:0000313" key="4">
    <source>
        <dbReference type="Proteomes" id="UP000661649"/>
    </source>
</evidence>
<dbReference type="PANTHER" id="PTHR30388">
    <property type="entry name" value="ALDEHYDE OXIDOREDUCTASE MOLYBDENUM COFACTOR ASSEMBLY PROTEIN"/>
    <property type="match status" value="1"/>
</dbReference>
<dbReference type="Pfam" id="PF13478">
    <property type="entry name" value="XdhC_C"/>
    <property type="match status" value="1"/>
</dbReference>
<evidence type="ECO:0000259" key="1">
    <source>
        <dbReference type="Pfam" id="PF02625"/>
    </source>
</evidence>
<protein>
    <submittedName>
        <fullName evidence="3">XdhC family protein</fullName>
    </submittedName>
</protein>
<proteinExistence type="predicted"/>
<sequence length="315" mass="35098">MAERKTYKEIVRKFLENDEVVIETRLDGERAGEKKILTSEEAKKAPKDGWHRETLFAKPKAVLLGGGHVSLAIAQLLKMVEFRVIVVDEREEFANKERFCCADEVYCMGFQEFLDTKDFGEHAYYIIVTRGHKDDYTCLSGLLRREKTYIGMIGSRKKVAISFDKLRAEGYLEEEIAQVHAPIGLAIGAQTPAEIAVSIAAEIIQKKNESPKIINTLEEEILKGLEDEKSKVLVTVIEKKGSSPRGEGTKMIVREDGKIYGTIGGGAVEHEAIEEAKKFDAENGFLIKDYDLSNAKAATLGMVCGGQVKVMFECL</sequence>
<dbReference type="EMBL" id="JACRTP010000001">
    <property type="protein sequence ID" value="MBC8627311.1"/>
    <property type="molecule type" value="Genomic_DNA"/>
</dbReference>
<feature type="domain" description="XdhC Rossmann" evidence="2">
    <location>
        <begin position="62"/>
        <end position="203"/>
    </location>
</feature>
<gene>
    <name evidence="3" type="ORF">H8712_01485</name>
</gene>